<evidence type="ECO:0000313" key="1">
    <source>
        <dbReference type="EMBL" id="MEY9813519.1"/>
    </source>
</evidence>
<gene>
    <name evidence="1" type="ORF">RKD21_003776</name>
</gene>
<name>A0ACC6UPR6_STRAO</name>
<evidence type="ECO:0000313" key="2">
    <source>
        <dbReference type="Proteomes" id="UP001565447"/>
    </source>
</evidence>
<keyword evidence="2" id="KW-1185">Reference proteome</keyword>
<proteinExistence type="predicted"/>
<comment type="caution">
    <text evidence="1">The sequence shown here is derived from an EMBL/GenBank/DDBJ whole genome shotgun (WGS) entry which is preliminary data.</text>
</comment>
<dbReference type="Proteomes" id="UP001565447">
    <property type="component" value="Unassembled WGS sequence"/>
</dbReference>
<protein>
    <submittedName>
        <fullName evidence="1">Uncharacterized protein</fullName>
    </submittedName>
</protein>
<accession>A0ACC6UPR6</accession>
<reference evidence="1" key="1">
    <citation type="submission" date="2024-07" db="EMBL/GenBank/DDBJ databases">
        <title>Genome sequencing of plant associated microbes to promote plant fitness in Sorghum bicolor and Oryza sativa.</title>
        <authorList>
            <person name="Coleman-Derr D."/>
        </authorList>
    </citation>
    <scope>NUCLEOTIDE SEQUENCE</scope>
    <source>
        <strain evidence="1">SAI-173</strain>
    </source>
</reference>
<sequence>MPGRVGQRLPGHAVQQPLGDPARLHRPSAGLAAHRQPGLGGAGDELSHGLPGRSEGERLVGVLAQHADDAVQPVRGVRGRRAQVGRRRPVPFGQVRRHLEDARPQREQAQLVAEGVVHVLRDARPLAQPRPLLGEPLLLLQPGRPQPAGGGQLTALPPVAPAQPGQDTPEEEGAGHHQPRRDRIAAAQRDPHGADGGHGGEAQCGGPGALRPQPEQHGEHGERGAVGEAEQRGRVGQAQRRRQGERGEGTPTGEGGGDGEHARPGRLLPQGARLVQPEPVGAHPWEDEPRPEQTAAGERGGTGTVHAPDATSARRTPAPADRQVPCHLPAGMWV</sequence>
<dbReference type="EMBL" id="JBGCBD010000002">
    <property type="protein sequence ID" value="MEY9813519.1"/>
    <property type="molecule type" value="Genomic_DNA"/>
</dbReference>
<organism evidence="1 2">
    <name type="scientific">Streptomyces albogriseolus</name>
    <dbReference type="NCBI Taxonomy" id="1887"/>
    <lineage>
        <taxon>Bacteria</taxon>
        <taxon>Bacillati</taxon>
        <taxon>Actinomycetota</taxon>
        <taxon>Actinomycetes</taxon>
        <taxon>Kitasatosporales</taxon>
        <taxon>Streptomycetaceae</taxon>
        <taxon>Streptomyces</taxon>
        <taxon>Streptomyces albogriseolus group</taxon>
    </lineage>
</organism>